<dbReference type="GO" id="GO:0008841">
    <property type="term" value="F:dihydrofolate synthase activity"/>
    <property type="evidence" value="ECO:0007669"/>
    <property type="project" value="UniProtKB-EC"/>
</dbReference>
<gene>
    <name evidence="8" type="ORF">MNBD_ALPHA05-721</name>
</gene>
<dbReference type="GO" id="GO:0005524">
    <property type="term" value="F:ATP binding"/>
    <property type="evidence" value="ECO:0007669"/>
    <property type="project" value="UniProtKB-KW"/>
</dbReference>
<dbReference type="Gene3D" id="3.90.190.20">
    <property type="entry name" value="Mur ligase, C-terminal domain"/>
    <property type="match status" value="1"/>
</dbReference>
<dbReference type="PANTHER" id="PTHR11136:SF0">
    <property type="entry name" value="DIHYDROFOLATE SYNTHETASE-RELATED"/>
    <property type="match status" value="1"/>
</dbReference>
<keyword evidence="6" id="KW-0460">Magnesium</keyword>
<sequence>VLGGTEISDAKLIDALERCDGAAGDDKLTYFETTTCAAFLAFSEAPADCLLLEVGLGGRLDATNVIDAPVATVVSPVALDHEHFLGNTIALVAMEKAGIFRRGAPAVIGAQTPEAMAVLQARAEETGATVFAFGQQWSCHSEHGRLIYQDENGLCDLAAPRLIGAHQLENAGLAVAAIRAANLGVSDDAISKGLASAHWPARMQRLTAGPLVDLAREITGAAPEIWLDGGHNPHAGGAIAQALADIEQRSPKPLVMIAGMQANKDAAGYFAPFVGLASAVFAVAARQDGVATAEEVETAANAAGLNAKACASLEKAMRLALAGKKNEPPRILLSGSLYLAGEILRDHR</sequence>
<keyword evidence="5" id="KW-0067">ATP-binding</keyword>
<dbReference type="GO" id="GO:0046872">
    <property type="term" value="F:metal ion binding"/>
    <property type="evidence" value="ECO:0007669"/>
    <property type="project" value="UniProtKB-KW"/>
</dbReference>
<evidence type="ECO:0000256" key="6">
    <source>
        <dbReference type="ARBA" id="ARBA00022842"/>
    </source>
</evidence>
<evidence type="ECO:0000313" key="8">
    <source>
        <dbReference type="EMBL" id="VAV95371.1"/>
    </source>
</evidence>
<dbReference type="NCBIfam" id="TIGR01499">
    <property type="entry name" value="folC"/>
    <property type="match status" value="1"/>
</dbReference>
<evidence type="ECO:0000256" key="2">
    <source>
        <dbReference type="ARBA" id="ARBA00022598"/>
    </source>
</evidence>
<dbReference type="EC" id="6.3.2.17" evidence="8"/>
<evidence type="ECO:0000256" key="5">
    <source>
        <dbReference type="ARBA" id="ARBA00022840"/>
    </source>
</evidence>
<evidence type="ECO:0000256" key="1">
    <source>
        <dbReference type="ARBA" id="ARBA00008276"/>
    </source>
</evidence>
<comment type="similarity">
    <text evidence="1">Belongs to the folylpolyglutamate synthase family.</text>
</comment>
<dbReference type="InterPro" id="IPR036565">
    <property type="entry name" value="Mur-like_cat_sf"/>
</dbReference>
<evidence type="ECO:0000256" key="3">
    <source>
        <dbReference type="ARBA" id="ARBA00022723"/>
    </source>
</evidence>
<reference evidence="8" key="1">
    <citation type="submission" date="2018-06" db="EMBL/GenBank/DDBJ databases">
        <authorList>
            <person name="Zhirakovskaya E."/>
        </authorList>
    </citation>
    <scope>NUCLEOTIDE SEQUENCE</scope>
</reference>
<accession>A0A3B0RW93</accession>
<dbReference type="SUPFAM" id="SSF53623">
    <property type="entry name" value="MurD-like peptide ligases, catalytic domain"/>
    <property type="match status" value="1"/>
</dbReference>
<evidence type="ECO:0000256" key="4">
    <source>
        <dbReference type="ARBA" id="ARBA00022741"/>
    </source>
</evidence>
<dbReference type="PANTHER" id="PTHR11136">
    <property type="entry name" value="FOLYLPOLYGLUTAMATE SYNTHASE-RELATED"/>
    <property type="match status" value="1"/>
</dbReference>
<dbReference type="InterPro" id="IPR018109">
    <property type="entry name" value="Folylpolyglutamate_synth_CS"/>
</dbReference>
<feature type="domain" description="Mur ligase C-terminal" evidence="7">
    <location>
        <begin position="224"/>
        <end position="336"/>
    </location>
</feature>
<keyword evidence="3" id="KW-0479">Metal-binding</keyword>
<dbReference type="EMBL" id="UOEH01000165">
    <property type="protein sequence ID" value="VAV95371.1"/>
    <property type="molecule type" value="Genomic_DNA"/>
</dbReference>
<organism evidence="8">
    <name type="scientific">hydrothermal vent metagenome</name>
    <dbReference type="NCBI Taxonomy" id="652676"/>
    <lineage>
        <taxon>unclassified sequences</taxon>
        <taxon>metagenomes</taxon>
        <taxon>ecological metagenomes</taxon>
    </lineage>
</organism>
<dbReference type="AlphaFoldDB" id="A0A3B0RW93"/>
<protein>
    <submittedName>
        <fullName evidence="8">Dihydrofolate synthase @ Folylpolyglutamate synthase</fullName>
        <ecNumber evidence="8">6.3.2.12</ecNumber>
        <ecNumber evidence="8">6.3.2.17</ecNumber>
    </submittedName>
</protein>
<keyword evidence="2 8" id="KW-0436">Ligase</keyword>
<dbReference type="InterPro" id="IPR004101">
    <property type="entry name" value="Mur_ligase_C"/>
</dbReference>
<dbReference type="Gene3D" id="3.40.1190.10">
    <property type="entry name" value="Mur-like, catalytic domain"/>
    <property type="match status" value="1"/>
</dbReference>
<dbReference type="PROSITE" id="PS01012">
    <property type="entry name" value="FOLYLPOLYGLU_SYNT_2"/>
    <property type="match status" value="1"/>
</dbReference>
<feature type="non-terminal residue" evidence="8">
    <location>
        <position position="1"/>
    </location>
</feature>
<dbReference type="GO" id="GO:0004326">
    <property type="term" value="F:tetrahydrofolylpolyglutamate synthase activity"/>
    <property type="evidence" value="ECO:0007669"/>
    <property type="project" value="UniProtKB-EC"/>
</dbReference>
<dbReference type="InterPro" id="IPR036615">
    <property type="entry name" value="Mur_ligase_C_dom_sf"/>
</dbReference>
<dbReference type="SUPFAM" id="SSF53244">
    <property type="entry name" value="MurD-like peptide ligases, peptide-binding domain"/>
    <property type="match status" value="1"/>
</dbReference>
<dbReference type="GO" id="GO:0005737">
    <property type="term" value="C:cytoplasm"/>
    <property type="evidence" value="ECO:0007669"/>
    <property type="project" value="TreeGrafter"/>
</dbReference>
<proteinExistence type="inferred from homology"/>
<keyword evidence="4" id="KW-0547">Nucleotide-binding</keyword>
<name>A0A3B0RW93_9ZZZZ</name>
<dbReference type="InterPro" id="IPR001645">
    <property type="entry name" value="Folylpolyglutamate_synth"/>
</dbReference>
<evidence type="ECO:0000259" key="7">
    <source>
        <dbReference type="Pfam" id="PF02875"/>
    </source>
</evidence>
<dbReference type="EC" id="6.3.2.12" evidence="8"/>
<dbReference type="Pfam" id="PF02875">
    <property type="entry name" value="Mur_ligase_C"/>
    <property type="match status" value="1"/>
</dbReference>